<dbReference type="SUPFAM" id="SSF52821">
    <property type="entry name" value="Rhodanese/Cell cycle control phosphatase"/>
    <property type="match status" value="1"/>
</dbReference>
<name>A0A6B3LGS2_9BACT</name>
<dbReference type="AlphaFoldDB" id="A0A6B3LGS2"/>
<dbReference type="PROSITE" id="PS00380">
    <property type="entry name" value="RHODANESE_1"/>
    <property type="match status" value="1"/>
</dbReference>
<dbReference type="KEGG" id="soa:G3M56_010900"/>
<dbReference type="SMART" id="SM00450">
    <property type="entry name" value="RHOD"/>
    <property type="match status" value="1"/>
</dbReference>
<dbReference type="PROSITE" id="PS50206">
    <property type="entry name" value="RHODANESE_3"/>
    <property type="match status" value="1"/>
</dbReference>
<evidence type="ECO:0000313" key="2">
    <source>
        <dbReference type="EMBL" id="QQL44388.1"/>
    </source>
</evidence>
<dbReference type="PANTHER" id="PTHR30401:SF0">
    <property type="entry name" value="TRNA 2-SELENOURIDINE SYNTHASE"/>
    <property type="match status" value="1"/>
</dbReference>
<dbReference type="PANTHER" id="PTHR30401">
    <property type="entry name" value="TRNA 2-SELENOURIDINE SYNTHASE"/>
    <property type="match status" value="1"/>
</dbReference>
<proteinExistence type="predicted"/>
<dbReference type="Gene3D" id="3.40.250.10">
    <property type="entry name" value="Rhodanese-like domain"/>
    <property type="match status" value="1"/>
</dbReference>
<dbReference type="RefSeq" id="WP_164365595.1">
    <property type="nucleotide sequence ID" value="NZ_CP066776.1"/>
</dbReference>
<dbReference type="InterPro" id="IPR058840">
    <property type="entry name" value="AAA_SelU"/>
</dbReference>
<evidence type="ECO:0000256" key="1">
    <source>
        <dbReference type="ARBA" id="ARBA00023266"/>
    </source>
</evidence>
<gene>
    <name evidence="2" type="primary">mnmH</name>
    <name evidence="2" type="ORF">G3M56_010900</name>
</gene>
<dbReference type="InterPro" id="IPR036873">
    <property type="entry name" value="Rhodanese-like_dom_sf"/>
</dbReference>
<dbReference type="EMBL" id="CP066776">
    <property type="protein sequence ID" value="QQL44388.1"/>
    <property type="molecule type" value="Genomic_DNA"/>
</dbReference>
<keyword evidence="3" id="KW-1185">Reference proteome</keyword>
<dbReference type="GO" id="GO:0002098">
    <property type="term" value="P:tRNA wobble uridine modification"/>
    <property type="evidence" value="ECO:0007669"/>
    <property type="project" value="InterPro"/>
</dbReference>
<dbReference type="NCBIfam" id="NF008750">
    <property type="entry name" value="PRK11784.1-2"/>
    <property type="match status" value="1"/>
</dbReference>
<protein>
    <submittedName>
        <fullName evidence="2">tRNA 2-selenouridine(34) synthase MnmH</fullName>
    </submittedName>
</protein>
<dbReference type="InterPro" id="IPR017582">
    <property type="entry name" value="SelU"/>
</dbReference>
<dbReference type="Pfam" id="PF26341">
    <property type="entry name" value="AAA_SelU"/>
    <property type="match status" value="1"/>
</dbReference>
<dbReference type="InterPro" id="IPR001307">
    <property type="entry name" value="Thiosulphate_STrfase_CS"/>
</dbReference>
<organism evidence="2 3">
    <name type="scientific">Sulfuriroseicoccus oceanibius</name>
    <dbReference type="NCBI Taxonomy" id="2707525"/>
    <lineage>
        <taxon>Bacteria</taxon>
        <taxon>Pseudomonadati</taxon>
        <taxon>Verrucomicrobiota</taxon>
        <taxon>Verrucomicrobiia</taxon>
        <taxon>Verrucomicrobiales</taxon>
        <taxon>Verrucomicrobiaceae</taxon>
        <taxon>Sulfuriroseicoccus</taxon>
    </lineage>
</organism>
<dbReference type="Proteomes" id="UP000475117">
    <property type="component" value="Chromosome"/>
</dbReference>
<dbReference type="NCBIfam" id="TIGR03167">
    <property type="entry name" value="tRNA_sel_U_synt"/>
    <property type="match status" value="1"/>
</dbReference>
<dbReference type="NCBIfam" id="NF008752">
    <property type="entry name" value="PRK11784.1-4"/>
    <property type="match status" value="1"/>
</dbReference>
<dbReference type="GO" id="GO:0004792">
    <property type="term" value="F:thiosulfate-cyanide sulfurtransferase activity"/>
    <property type="evidence" value="ECO:0007669"/>
    <property type="project" value="InterPro"/>
</dbReference>
<keyword evidence="1" id="KW-0711">Selenium</keyword>
<dbReference type="GO" id="GO:0043828">
    <property type="term" value="F:tRNA 2-selenouridine synthase activity"/>
    <property type="evidence" value="ECO:0007669"/>
    <property type="project" value="InterPro"/>
</dbReference>
<accession>A0A6B3LGS2</accession>
<evidence type="ECO:0000313" key="3">
    <source>
        <dbReference type="Proteomes" id="UP000475117"/>
    </source>
</evidence>
<dbReference type="Pfam" id="PF00581">
    <property type="entry name" value="Rhodanese"/>
    <property type="match status" value="1"/>
</dbReference>
<sequence length="356" mass="39562">MTPHKRIDASDISHLSPAADEIIDVRSPAEFAEDHVPGAINLPVLSDAERKEVGTIYKQVSPFEAKRTGAALITANISRHLSAHFADKPRDYKPVVYCWRGGQRSQSLVTILQAIGWYVRIVDGGYKAYRATVMEANKSIPPTLRFVVVGGLTGSGKTKLLHTMERAGAQVLDLEGLAHHRGSLLGDYPDGQPHQKSFESRIAAALQSFSPDHPVFVESESSRIGKIHVPDGLWEQLKASPRIELEASVDTRTSITMDEYRDFLDDPEPLITKLSYLRRIRGNDMVDQWITAARNSDWIPLVRSLLVDHYDPSYSHAQKTNYRDPVARVSLADHTAPAFESAARQMIALGEEHVAK</sequence>
<reference evidence="2 3" key="1">
    <citation type="submission" date="2020-12" db="EMBL/GenBank/DDBJ databases">
        <title>Sulforoseuscoccus oceanibium gen. nov., sp. nov., a representative of the phylum Verrucomicrobia with special cytoplasmic membrane, and proposal of Sulforoseuscoccusaceae fam. nov.</title>
        <authorList>
            <person name="Xi F."/>
        </authorList>
    </citation>
    <scope>NUCLEOTIDE SEQUENCE [LARGE SCALE GENOMIC DNA]</scope>
    <source>
        <strain evidence="2 3">T37</strain>
    </source>
</reference>
<dbReference type="InterPro" id="IPR001763">
    <property type="entry name" value="Rhodanese-like_dom"/>
</dbReference>